<keyword evidence="2" id="KW-0812">Transmembrane</keyword>
<reference evidence="6" key="1">
    <citation type="submission" date="2017-09" db="EMBL/GenBank/DDBJ databases">
        <title>Depth-based differentiation of microbial function through sediment-hosted aquifers and enrichment of novel symbionts in the deep terrestrial subsurface.</title>
        <authorList>
            <person name="Probst A.J."/>
            <person name="Ladd B."/>
            <person name="Jarett J.K."/>
            <person name="Geller-Mcgrath D.E."/>
            <person name="Sieber C.M.K."/>
            <person name="Emerson J.B."/>
            <person name="Anantharaman K."/>
            <person name="Thomas B.C."/>
            <person name="Malmstrom R."/>
            <person name="Stieglmeier M."/>
            <person name="Klingl A."/>
            <person name="Woyke T."/>
            <person name="Ryan C.M."/>
            <person name="Banfield J.F."/>
        </authorList>
    </citation>
    <scope>NUCLEOTIDE SEQUENCE [LARGE SCALE GENOMIC DNA]</scope>
</reference>
<evidence type="ECO:0000259" key="4">
    <source>
        <dbReference type="PROSITE" id="PS51841"/>
    </source>
</evidence>
<dbReference type="Gene3D" id="2.60.40.10">
    <property type="entry name" value="Immunoglobulins"/>
    <property type="match status" value="1"/>
</dbReference>
<dbReference type="InterPro" id="IPR003961">
    <property type="entry name" value="FN3_dom"/>
</dbReference>
<evidence type="ECO:0000256" key="2">
    <source>
        <dbReference type="SAM" id="Phobius"/>
    </source>
</evidence>
<evidence type="ECO:0000259" key="3">
    <source>
        <dbReference type="PROSITE" id="PS50853"/>
    </source>
</evidence>
<gene>
    <name evidence="5" type="ORF">COY20_03340</name>
</gene>
<sequence>LITGVIETVIRENNESRTDLLNPVLSTDKADYQPTEIVIISGKKFLPNTAYVLKITADNLNVSYSISTDNTGSFIYSYQLDGIYRPGYLIESLDTDNKVIASTTFTDLPAENYLFFSEYIEGSSYNKAIEIYNPTNLAIGLSGYSVKIYIDGAGSAATTIALSQTINANDVYVVCNSRANVLVLSQCDLTTGSLDFNGNDAVALQNGPNTVDVIGQIGVDPGTEWGNGLTSTADNTLVRKCGISQGDTNGADIFNPATQWDGYAADTFGYLGSHTINCFQPDSDGDSVPDSTDICPTVANPGQEDADGDGKGDACDNCVNAVNPNQEDSDSDGIGNVCDTYNCLYQGAEVCGDGIDNNCDGFVDEACDDTIAPITTSNAGSYTFGTWTNGNVNMGLICSDNSSGCKNTYWCDDGGAVICIPGISGLNFQTNVFNFLFDTEGTWYLRYQSDDNQENLEITQTRIIKIDKTAPTATVNYSTTNLTNQDVVATLNPSESVTVINNGGLANHTFTNNGDFTFGFVDIAGNTGNIMASVDNIDKTPPVVNFVDPTPDDNTVLNLNYADIEVKALDASKCWIKKSMVLNGDFENQNLAGWESGGAASWTVDCTNKYAGSCSAKSGYLGNQDNVETWLKQSISLANNGDLNFWWKVESENSFDYLRFYIDDIEKNNISGSKDWQQISYSVSAGNHIIKLNYTKDYSVTQDPDSGWIDEASINEAGEGIEMTKGENDNFYGRMENMINGSHSYKVRCQDVAGNVGFSSERQIIINVESVTPTPTPTNTPTPSFAPAELQTGEPTSTPKLTPTIVKDSCQDEAPGSAPHLLSAEKSGFDEVILKWEKADDPVSYYLLAYGYKSEEMLFGNPNIGNSDTTEYTVKSLSGGKKYYFKIRAGNGCMPGSFSNELSVDMGGQKTTGGTVSPDFQENVLGVEETKTDVTEENIINSSQYPWWRVIYWAGSGLGLLVLSYLVLKKRED</sequence>
<feature type="domain" description="LTD" evidence="4">
    <location>
        <begin position="102"/>
        <end position="218"/>
    </location>
</feature>
<dbReference type="AlphaFoldDB" id="A0A2M7TSE6"/>
<feature type="region of interest" description="Disordered" evidence="1">
    <location>
        <begin position="771"/>
        <end position="802"/>
    </location>
</feature>
<keyword evidence="2" id="KW-1133">Transmembrane helix</keyword>
<evidence type="ECO:0008006" key="7">
    <source>
        <dbReference type="Google" id="ProtNLM"/>
    </source>
</evidence>
<dbReference type="PROSITE" id="PS50853">
    <property type="entry name" value="FN3"/>
    <property type="match status" value="1"/>
</dbReference>
<proteinExistence type="predicted"/>
<evidence type="ECO:0000313" key="6">
    <source>
        <dbReference type="Proteomes" id="UP000229336"/>
    </source>
</evidence>
<dbReference type="PROSITE" id="PS51841">
    <property type="entry name" value="LTD"/>
    <property type="match status" value="1"/>
</dbReference>
<dbReference type="PANTHER" id="PTHR10199">
    <property type="entry name" value="THROMBOSPONDIN"/>
    <property type="match status" value="1"/>
</dbReference>
<dbReference type="SUPFAM" id="SSF49265">
    <property type="entry name" value="Fibronectin type III"/>
    <property type="match status" value="1"/>
</dbReference>
<dbReference type="Pfam" id="PF00041">
    <property type="entry name" value="fn3"/>
    <property type="match status" value="1"/>
</dbReference>
<dbReference type="InterPro" id="IPR013783">
    <property type="entry name" value="Ig-like_fold"/>
</dbReference>
<dbReference type="EMBL" id="PFNX01000062">
    <property type="protein sequence ID" value="PIZ58656.1"/>
    <property type="molecule type" value="Genomic_DNA"/>
</dbReference>
<organism evidence="5 6">
    <name type="scientific">Candidatus Shapirobacteria bacterium CG_4_10_14_0_2_um_filter_40_12</name>
    <dbReference type="NCBI Taxonomy" id="1974871"/>
    <lineage>
        <taxon>Bacteria</taxon>
        <taxon>Candidatus Shapironibacteriota</taxon>
    </lineage>
</organism>
<dbReference type="InterPro" id="IPR001322">
    <property type="entry name" value="Lamin_tail_dom"/>
</dbReference>
<dbReference type="SMART" id="SM00060">
    <property type="entry name" value="FN3"/>
    <property type="match status" value="1"/>
</dbReference>
<feature type="non-terminal residue" evidence="5">
    <location>
        <position position="1"/>
    </location>
</feature>
<dbReference type="Proteomes" id="UP000229336">
    <property type="component" value="Unassembled WGS sequence"/>
</dbReference>
<dbReference type="SUPFAM" id="SSF103647">
    <property type="entry name" value="TSP type-3 repeat"/>
    <property type="match status" value="1"/>
</dbReference>
<dbReference type="GO" id="GO:0005509">
    <property type="term" value="F:calcium ion binding"/>
    <property type="evidence" value="ECO:0007669"/>
    <property type="project" value="InterPro"/>
</dbReference>
<accession>A0A2M7TSE6</accession>
<dbReference type="CDD" id="cd00063">
    <property type="entry name" value="FN3"/>
    <property type="match status" value="1"/>
</dbReference>
<dbReference type="InterPro" id="IPR036116">
    <property type="entry name" value="FN3_sf"/>
</dbReference>
<evidence type="ECO:0000256" key="1">
    <source>
        <dbReference type="SAM" id="MobiDB-lite"/>
    </source>
</evidence>
<name>A0A2M7TSE6_9BACT</name>
<dbReference type="Gene3D" id="2.60.120.260">
    <property type="entry name" value="Galactose-binding domain-like"/>
    <property type="match status" value="1"/>
</dbReference>
<dbReference type="Pfam" id="PF00932">
    <property type="entry name" value="LTD"/>
    <property type="match status" value="1"/>
</dbReference>
<feature type="transmembrane region" description="Helical" evidence="2">
    <location>
        <begin position="947"/>
        <end position="968"/>
    </location>
</feature>
<dbReference type="Gene3D" id="4.10.1080.10">
    <property type="entry name" value="TSP type-3 repeat"/>
    <property type="match status" value="1"/>
</dbReference>
<keyword evidence="2" id="KW-0472">Membrane</keyword>
<comment type="caution">
    <text evidence="5">The sequence shown here is derived from an EMBL/GenBank/DDBJ whole genome shotgun (WGS) entry which is preliminary data.</text>
</comment>
<evidence type="ECO:0000313" key="5">
    <source>
        <dbReference type="EMBL" id="PIZ58656.1"/>
    </source>
</evidence>
<protein>
    <recommendedName>
        <fullName evidence="7">Fibronectin type-III domain-containing protein</fullName>
    </recommendedName>
</protein>
<feature type="domain" description="Fibronectin type-III" evidence="3">
    <location>
        <begin position="818"/>
        <end position="909"/>
    </location>
</feature>
<dbReference type="InterPro" id="IPR028974">
    <property type="entry name" value="TSP_type-3_rpt"/>
</dbReference>